<dbReference type="PATRIC" id="fig|1246626.3.peg.2830"/>
<dbReference type="RefSeq" id="WP_038482203.1">
    <property type="nucleotide sequence ID" value="NZ_CP003923.1"/>
</dbReference>
<gene>
    <name evidence="1" type="ORF">BleG1_2839</name>
</gene>
<dbReference type="OrthoDB" id="2940329at2"/>
<dbReference type="KEGG" id="ble:BleG1_2839"/>
<protein>
    <submittedName>
        <fullName evidence="1">Uncharacterized protein</fullName>
    </submittedName>
</protein>
<evidence type="ECO:0000313" key="1">
    <source>
        <dbReference type="EMBL" id="AIC95403.1"/>
    </source>
</evidence>
<name>A0A060M4C8_9BACI</name>
<sequence>MRSRKKSERERVEQMDNFALQASQPISRSFKSSCGGFGLIIRHKNKADLIKAVMEKEKRGWERAMNIKEESGFYVVKLVFNQKPMKEQV</sequence>
<dbReference type="EMBL" id="CP003923">
    <property type="protein sequence ID" value="AIC95403.1"/>
    <property type="molecule type" value="Genomic_DNA"/>
</dbReference>
<dbReference type="Proteomes" id="UP000027142">
    <property type="component" value="Chromosome"/>
</dbReference>
<proteinExistence type="predicted"/>
<evidence type="ECO:0000313" key="2">
    <source>
        <dbReference type="Proteomes" id="UP000027142"/>
    </source>
</evidence>
<accession>A0A060M4C8</accession>
<dbReference type="eggNOG" id="ENOG5030EQQ">
    <property type="taxonomic scope" value="Bacteria"/>
</dbReference>
<reference evidence="1 2" key="1">
    <citation type="journal article" date="2014" name="Gene">
        <title>A comparative genomic analysis of the alkalitolerant soil bacterium Bacillus lehensis G1.</title>
        <authorList>
            <person name="Noor Y.M."/>
            <person name="Samsulrizal N.H."/>
            <person name="Jema'on N.A."/>
            <person name="Low K.O."/>
            <person name="Ramli A.N."/>
            <person name="Alias N.I."/>
            <person name="Damis S.I."/>
            <person name="Fuzi S.F."/>
            <person name="Isa M.N."/>
            <person name="Murad A.M."/>
            <person name="Raih M.F."/>
            <person name="Bakar F.D."/>
            <person name="Najimudin N."/>
            <person name="Mahadi N.M."/>
            <person name="Illias R.M."/>
        </authorList>
    </citation>
    <scope>NUCLEOTIDE SEQUENCE [LARGE SCALE GENOMIC DNA]</scope>
    <source>
        <strain evidence="1 2">G1</strain>
    </source>
</reference>
<dbReference type="AlphaFoldDB" id="A0A060M4C8"/>
<keyword evidence="2" id="KW-1185">Reference proteome</keyword>
<dbReference type="HOGENOM" id="CLU_2448483_0_0_9"/>
<dbReference type="STRING" id="1246626.BleG1_2839"/>
<organism evidence="1 2">
    <name type="scientific">Shouchella lehensis G1</name>
    <dbReference type="NCBI Taxonomy" id="1246626"/>
    <lineage>
        <taxon>Bacteria</taxon>
        <taxon>Bacillati</taxon>
        <taxon>Bacillota</taxon>
        <taxon>Bacilli</taxon>
        <taxon>Bacillales</taxon>
        <taxon>Bacillaceae</taxon>
        <taxon>Shouchella</taxon>
    </lineage>
</organism>